<dbReference type="AlphaFoldDB" id="A0A0C9UL36"/>
<sequence>MTIAPMIKEWILSYGSVESSISAMKSLSLLAIVTFALSFTAAAPLEPRELSTDALVQRDTDTADVFAFRWADKREVDTADAFAFRWADKREEDISLPLAGMRWINKREVENKAASACSQSPLSPFRSPRAAPPELRESNTNARIQRDTNAPEVSWFDKREEDIGPLLMAEWLNKREADIAAILLASSVAPQVEATRSKSRRNLPPQQRQSPTWDCEHGSLPASEDSNHGNTVQSKFEKSTSPDVDEDSPSSIEQMHTGNRQSKNASSPRWLPWQDRFLASEALNLRPFLKSRQDTREAWEHLAVTLHVDSKRCGTEINRTGPACRHRFEKIIDSHRKEETRSLQKTGTNEEVDEHIQNLTDIIALLDAIDEKRSQKRDGVKQRNSAQTEAALELC</sequence>
<evidence type="ECO:0000313" key="3">
    <source>
        <dbReference type="Proteomes" id="UP000054279"/>
    </source>
</evidence>
<proteinExistence type="predicted"/>
<evidence type="ECO:0000313" key="2">
    <source>
        <dbReference type="EMBL" id="KIJ29522.1"/>
    </source>
</evidence>
<reference evidence="2 3" key="1">
    <citation type="submission" date="2014-06" db="EMBL/GenBank/DDBJ databases">
        <title>Evolutionary Origins and Diversification of the Mycorrhizal Mutualists.</title>
        <authorList>
            <consortium name="DOE Joint Genome Institute"/>
            <consortium name="Mycorrhizal Genomics Consortium"/>
            <person name="Kohler A."/>
            <person name="Kuo A."/>
            <person name="Nagy L.G."/>
            <person name="Floudas D."/>
            <person name="Copeland A."/>
            <person name="Barry K.W."/>
            <person name="Cichocki N."/>
            <person name="Veneault-Fourrey C."/>
            <person name="LaButti K."/>
            <person name="Lindquist E.A."/>
            <person name="Lipzen A."/>
            <person name="Lundell T."/>
            <person name="Morin E."/>
            <person name="Murat C."/>
            <person name="Riley R."/>
            <person name="Ohm R."/>
            <person name="Sun H."/>
            <person name="Tunlid A."/>
            <person name="Henrissat B."/>
            <person name="Grigoriev I.V."/>
            <person name="Hibbett D.S."/>
            <person name="Martin F."/>
        </authorList>
    </citation>
    <scope>NUCLEOTIDE SEQUENCE [LARGE SCALE GENOMIC DNA]</scope>
    <source>
        <strain evidence="2 3">SS14</strain>
    </source>
</reference>
<feature type="compositionally biased region" description="Polar residues" evidence="1">
    <location>
        <begin position="249"/>
        <end position="267"/>
    </location>
</feature>
<dbReference type="OrthoDB" id="3265199at2759"/>
<organism evidence="2 3">
    <name type="scientific">Sphaerobolus stellatus (strain SS14)</name>
    <dbReference type="NCBI Taxonomy" id="990650"/>
    <lineage>
        <taxon>Eukaryota</taxon>
        <taxon>Fungi</taxon>
        <taxon>Dikarya</taxon>
        <taxon>Basidiomycota</taxon>
        <taxon>Agaricomycotina</taxon>
        <taxon>Agaricomycetes</taxon>
        <taxon>Phallomycetidae</taxon>
        <taxon>Geastrales</taxon>
        <taxon>Sphaerobolaceae</taxon>
        <taxon>Sphaerobolus</taxon>
    </lineage>
</organism>
<feature type="region of interest" description="Disordered" evidence="1">
    <location>
        <begin position="191"/>
        <end position="268"/>
    </location>
</feature>
<evidence type="ECO:0000256" key="1">
    <source>
        <dbReference type="SAM" id="MobiDB-lite"/>
    </source>
</evidence>
<dbReference type="HOGENOM" id="CLU_698621_0_0_1"/>
<feature type="region of interest" description="Disordered" evidence="1">
    <location>
        <begin position="374"/>
        <end position="395"/>
    </location>
</feature>
<dbReference type="EMBL" id="KN837281">
    <property type="protein sequence ID" value="KIJ29522.1"/>
    <property type="molecule type" value="Genomic_DNA"/>
</dbReference>
<protein>
    <recommendedName>
        <fullName evidence="4">Myb-like domain-containing protein</fullName>
    </recommendedName>
</protein>
<dbReference type="Proteomes" id="UP000054279">
    <property type="component" value="Unassembled WGS sequence"/>
</dbReference>
<keyword evidence="3" id="KW-1185">Reference proteome</keyword>
<gene>
    <name evidence="2" type="ORF">M422DRAFT_269058</name>
</gene>
<accession>A0A0C9UL36</accession>
<feature type="region of interest" description="Disordered" evidence="1">
    <location>
        <begin position="115"/>
        <end position="151"/>
    </location>
</feature>
<name>A0A0C9UL36_SPHS4</name>
<evidence type="ECO:0008006" key="4">
    <source>
        <dbReference type="Google" id="ProtNLM"/>
    </source>
</evidence>